<evidence type="ECO:0000313" key="3">
    <source>
        <dbReference type="Proteomes" id="UP000634136"/>
    </source>
</evidence>
<dbReference type="Pfam" id="PF04032">
    <property type="entry name" value="Rpr2"/>
    <property type="match status" value="1"/>
</dbReference>
<dbReference type="OrthoDB" id="1937463at2759"/>
<name>A0A834SYH6_9FABA</name>
<dbReference type="Proteomes" id="UP000634136">
    <property type="component" value="Unassembled WGS sequence"/>
</dbReference>
<dbReference type="GO" id="GO:0006396">
    <property type="term" value="P:RNA processing"/>
    <property type="evidence" value="ECO:0007669"/>
    <property type="project" value="InterPro"/>
</dbReference>
<reference evidence="2" key="1">
    <citation type="submission" date="2020-09" db="EMBL/GenBank/DDBJ databases">
        <title>Genome-Enabled Discovery of Anthraquinone Biosynthesis in Senna tora.</title>
        <authorList>
            <person name="Kang S.-H."/>
            <person name="Pandey R.P."/>
            <person name="Lee C.-M."/>
            <person name="Sim J.-S."/>
            <person name="Jeong J.-T."/>
            <person name="Choi B.-S."/>
            <person name="Jung M."/>
            <person name="Ginzburg D."/>
            <person name="Zhao K."/>
            <person name="Won S.Y."/>
            <person name="Oh T.-J."/>
            <person name="Yu Y."/>
            <person name="Kim N.-H."/>
            <person name="Lee O.R."/>
            <person name="Lee T.-H."/>
            <person name="Bashyal P."/>
            <person name="Kim T.-S."/>
            <person name="Lee W.-H."/>
            <person name="Kawkins C."/>
            <person name="Kim C.-K."/>
            <person name="Kim J.S."/>
            <person name="Ahn B.O."/>
            <person name="Rhee S.Y."/>
            <person name="Sohng J.K."/>
        </authorList>
    </citation>
    <scope>NUCLEOTIDE SEQUENCE</scope>
    <source>
        <tissue evidence="2">Leaf</tissue>
    </source>
</reference>
<dbReference type="PANTHER" id="PTHR36072">
    <property type="entry name" value="OS01G0541600 PROTEIN"/>
    <property type="match status" value="1"/>
</dbReference>
<sequence>MGKKGGAKRLLNSTTRSRNPVSLREEATGKLQTKASTNVKSKLKLEHLKNLAVWASSEASIPSLGAFYGQCFASVQEAIGVPPDPSLITCQRCETVLHPGSNCTIRIEKKRVKSKHRRKKLANVNQNNVVYKCHFCSYQNQKRGTPKGHMKGICPSKEKSSEESKLQKTILHQSSRLEEGIIKKDEANETDMFASRASSMDVPVIDSPATPPSLSLNTGLLGGKKRKGIDAGKTISTSSKRRRKSWTGLKETAQNSENNNSRVVNLSIPFFL</sequence>
<feature type="compositionally biased region" description="Polar residues" evidence="1">
    <location>
        <begin position="11"/>
        <end position="20"/>
    </location>
</feature>
<evidence type="ECO:0000256" key="1">
    <source>
        <dbReference type="SAM" id="MobiDB-lite"/>
    </source>
</evidence>
<feature type="region of interest" description="Disordered" evidence="1">
    <location>
        <begin position="1"/>
        <end position="32"/>
    </location>
</feature>
<feature type="region of interest" description="Disordered" evidence="1">
    <location>
        <begin position="209"/>
        <end position="258"/>
    </location>
</feature>
<organism evidence="2 3">
    <name type="scientific">Senna tora</name>
    <dbReference type="NCBI Taxonomy" id="362788"/>
    <lineage>
        <taxon>Eukaryota</taxon>
        <taxon>Viridiplantae</taxon>
        <taxon>Streptophyta</taxon>
        <taxon>Embryophyta</taxon>
        <taxon>Tracheophyta</taxon>
        <taxon>Spermatophyta</taxon>
        <taxon>Magnoliopsida</taxon>
        <taxon>eudicotyledons</taxon>
        <taxon>Gunneridae</taxon>
        <taxon>Pentapetalae</taxon>
        <taxon>rosids</taxon>
        <taxon>fabids</taxon>
        <taxon>Fabales</taxon>
        <taxon>Fabaceae</taxon>
        <taxon>Caesalpinioideae</taxon>
        <taxon>Cassia clade</taxon>
        <taxon>Senna</taxon>
    </lineage>
</organism>
<accession>A0A834SYH6</accession>
<dbReference type="AlphaFoldDB" id="A0A834SYH6"/>
<dbReference type="PANTHER" id="PTHR36072:SF2">
    <property type="entry name" value="OS01G0531000 PROTEIN"/>
    <property type="match status" value="1"/>
</dbReference>
<dbReference type="InterPro" id="IPR007175">
    <property type="entry name" value="Rpr2/Snm1/Rpp21"/>
</dbReference>
<gene>
    <name evidence="2" type="ORF">G2W53_037030</name>
</gene>
<proteinExistence type="predicted"/>
<dbReference type="EMBL" id="JAAIUW010000011">
    <property type="protein sequence ID" value="KAF7810287.1"/>
    <property type="molecule type" value="Genomic_DNA"/>
</dbReference>
<protein>
    <submittedName>
        <fullName evidence="2">RNase P Rpr2/Rpp21 subunit domain protein</fullName>
    </submittedName>
</protein>
<comment type="caution">
    <text evidence="2">The sequence shown here is derived from an EMBL/GenBank/DDBJ whole genome shotgun (WGS) entry which is preliminary data.</text>
</comment>
<keyword evidence="3" id="KW-1185">Reference proteome</keyword>
<evidence type="ECO:0000313" key="2">
    <source>
        <dbReference type="EMBL" id="KAF7810287.1"/>
    </source>
</evidence>
<dbReference type="Gene3D" id="6.20.50.20">
    <property type="match status" value="1"/>
</dbReference>